<dbReference type="InterPro" id="IPR008183">
    <property type="entry name" value="Aldose_1/G6P_1-epimerase"/>
</dbReference>
<dbReference type="AlphaFoldDB" id="A0AAE3VKN2"/>
<evidence type="ECO:0000256" key="4">
    <source>
        <dbReference type="ARBA" id="ARBA00013185"/>
    </source>
</evidence>
<dbReference type="RefSeq" id="WP_306883558.1">
    <property type="nucleotide sequence ID" value="NZ_JAUSUL010000001.1"/>
</dbReference>
<comment type="caution">
    <text evidence="12">The sequence shown here is derived from an EMBL/GenBank/DDBJ whole genome shotgun (WGS) entry which is preliminary data.</text>
</comment>
<evidence type="ECO:0000256" key="11">
    <source>
        <dbReference type="PIRSR" id="PIRSR005096-3"/>
    </source>
</evidence>
<protein>
    <recommendedName>
        <fullName evidence="5 8">Aldose 1-epimerase</fullName>
        <ecNumber evidence="4 8">5.1.3.3</ecNumber>
    </recommendedName>
</protein>
<accession>A0AAE3VKN2</accession>
<feature type="binding site" evidence="11">
    <location>
        <begin position="79"/>
        <end position="80"/>
    </location>
    <ligand>
        <name>beta-D-galactose</name>
        <dbReference type="ChEBI" id="CHEBI:27667"/>
    </ligand>
</feature>
<name>A0AAE3VKN2_9HYPH</name>
<evidence type="ECO:0000256" key="1">
    <source>
        <dbReference type="ARBA" id="ARBA00001614"/>
    </source>
</evidence>
<gene>
    <name evidence="12" type="ORF">J2S73_000199</name>
</gene>
<evidence type="ECO:0000313" key="12">
    <source>
        <dbReference type="EMBL" id="MDQ0313762.1"/>
    </source>
</evidence>
<feature type="active site" description="Proton acceptor" evidence="9">
    <location>
        <position position="318"/>
    </location>
</feature>
<feature type="binding site" evidence="11">
    <location>
        <begin position="179"/>
        <end position="181"/>
    </location>
    <ligand>
        <name>beta-D-galactose</name>
        <dbReference type="ChEBI" id="CHEBI:27667"/>
    </ligand>
</feature>
<keyword evidence="6 8" id="KW-0413">Isomerase</keyword>
<evidence type="ECO:0000256" key="8">
    <source>
        <dbReference type="PIRNR" id="PIRNR005096"/>
    </source>
</evidence>
<evidence type="ECO:0000256" key="9">
    <source>
        <dbReference type="PIRSR" id="PIRSR005096-1"/>
    </source>
</evidence>
<dbReference type="Pfam" id="PF01263">
    <property type="entry name" value="Aldose_epim"/>
    <property type="match status" value="1"/>
</dbReference>
<dbReference type="GO" id="GO:0033499">
    <property type="term" value="P:galactose catabolic process via UDP-galactose, Leloir pathway"/>
    <property type="evidence" value="ECO:0007669"/>
    <property type="project" value="TreeGrafter"/>
</dbReference>
<dbReference type="GO" id="GO:0004034">
    <property type="term" value="F:aldose 1-epimerase activity"/>
    <property type="evidence" value="ECO:0007669"/>
    <property type="project" value="UniProtKB-EC"/>
</dbReference>
<proteinExistence type="inferred from homology"/>
<evidence type="ECO:0000313" key="13">
    <source>
        <dbReference type="Proteomes" id="UP001229244"/>
    </source>
</evidence>
<dbReference type="PANTHER" id="PTHR10091:SF0">
    <property type="entry name" value="GALACTOSE MUTAROTASE"/>
    <property type="match status" value="1"/>
</dbReference>
<evidence type="ECO:0000256" key="10">
    <source>
        <dbReference type="PIRSR" id="PIRSR005096-2"/>
    </source>
</evidence>
<evidence type="ECO:0000256" key="6">
    <source>
        <dbReference type="ARBA" id="ARBA00023235"/>
    </source>
</evidence>
<keyword evidence="7 8" id="KW-0119">Carbohydrate metabolism</keyword>
<evidence type="ECO:0000256" key="3">
    <source>
        <dbReference type="ARBA" id="ARBA00006206"/>
    </source>
</evidence>
<reference evidence="12" key="1">
    <citation type="submission" date="2023-07" db="EMBL/GenBank/DDBJ databases">
        <title>Genomic Encyclopedia of Type Strains, Phase IV (KMG-IV): sequencing the most valuable type-strain genomes for metagenomic binning, comparative biology and taxonomic classification.</title>
        <authorList>
            <person name="Goeker M."/>
        </authorList>
    </citation>
    <scope>NUCLEOTIDE SEQUENCE</scope>
    <source>
        <strain evidence="12">DSM 21202</strain>
    </source>
</reference>
<dbReference type="CDD" id="cd09019">
    <property type="entry name" value="galactose_mutarotase_like"/>
    <property type="match status" value="1"/>
</dbReference>
<evidence type="ECO:0000256" key="7">
    <source>
        <dbReference type="ARBA" id="ARBA00023277"/>
    </source>
</evidence>
<dbReference type="InterPro" id="IPR047215">
    <property type="entry name" value="Galactose_mutarotase-like"/>
</dbReference>
<dbReference type="NCBIfam" id="NF008277">
    <property type="entry name" value="PRK11055.1"/>
    <property type="match status" value="1"/>
</dbReference>
<dbReference type="InterPro" id="IPR014718">
    <property type="entry name" value="GH-type_carb-bd"/>
</dbReference>
<dbReference type="PROSITE" id="PS00545">
    <property type="entry name" value="ALDOSE_1_EPIMERASE"/>
    <property type="match status" value="1"/>
</dbReference>
<comment type="similarity">
    <text evidence="3 8">Belongs to the aldose epimerase family.</text>
</comment>
<feature type="active site" description="Proton donor" evidence="9">
    <location>
        <position position="179"/>
    </location>
</feature>
<sequence>MTLVPRPFGRLEDGTPVEAVDLTGEAIAVTLTTLGAGIASLRTPDRNGHFGETVLPFTSLEERAACPPYCGASIGRFANRIAGGSFELDGTRHQLPRNHGANCLHGGPDGFDTRVWTIADLGTDPIPFVVFALDSPDGDAGFPGRLRVEARYALTGPGELTVEYSATTDRPTVVNLTNHAYFNLSADAGVGIEAHRLQIEADAMLPVDDGLVPTGEIRPVAGTAFDFREPRTFTENLQDCDDPQVLGQRGFDHCFVLRGGTTEAPRTIVRVEDARSGRRLDLLTTEPGLQLYSGHLLAAPEHGAPPAVVGGPTGFCLEPQRFPDAPNQPDFPSARLDPGRTCRQVAIYRFSKLDSAPDGGAAESRQS</sequence>
<dbReference type="InterPro" id="IPR018052">
    <property type="entry name" value="Ald1_epimerase_CS"/>
</dbReference>
<comment type="catalytic activity">
    <reaction evidence="1 8">
        <text>alpha-D-glucose = beta-D-glucose</text>
        <dbReference type="Rhea" id="RHEA:10264"/>
        <dbReference type="ChEBI" id="CHEBI:15903"/>
        <dbReference type="ChEBI" id="CHEBI:17925"/>
        <dbReference type="EC" id="5.1.3.3"/>
    </reaction>
</comment>
<dbReference type="EC" id="5.1.3.3" evidence="4 8"/>
<dbReference type="PANTHER" id="PTHR10091">
    <property type="entry name" value="ALDOSE-1-EPIMERASE"/>
    <property type="match status" value="1"/>
</dbReference>
<dbReference type="Gene3D" id="2.70.98.10">
    <property type="match status" value="1"/>
</dbReference>
<dbReference type="EMBL" id="JAUSUL010000001">
    <property type="protein sequence ID" value="MDQ0313762.1"/>
    <property type="molecule type" value="Genomic_DNA"/>
</dbReference>
<keyword evidence="13" id="KW-1185">Reference proteome</keyword>
<dbReference type="InterPro" id="IPR015443">
    <property type="entry name" value="Aldose_1-epimerase"/>
</dbReference>
<dbReference type="SUPFAM" id="SSF74650">
    <property type="entry name" value="Galactose mutarotase-like"/>
    <property type="match status" value="1"/>
</dbReference>
<organism evidence="12 13">
    <name type="scientific">Amorphus orientalis</name>
    <dbReference type="NCBI Taxonomy" id="649198"/>
    <lineage>
        <taxon>Bacteria</taxon>
        <taxon>Pseudomonadati</taxon>
        <taxon>Pseudomonadota</taxon>
        <taxon>Alphaproteobacteria</taxon>
        <taxon>Hyphomicrobiales</taxon>
        <taxon>Amorphaceae</taxon>
        <taxon>Amorphus</taxon>
    </lineage>
</organism>
<evidence type="ECO:0000256" key="2">
    <source>
        <dbReference type="ARBA" id="ARBA00005028"/>
    </source>
</evidence>
<evidence type="ECO:0000256" key="5">
    <source>
        <dbReference type="ARBA" id="ARBA00014165"/>
    </source>
</evidence>
<dbReference type="PIRSF" id="PIRSF005096">
    <property type="entry name" value="GALM"/>
    <property type="match status" value="1"/>
</dbReference>
<feature type="binding site" evidence="10">
    <location>
        <position position="252"/>
    </location>
    <ligand>
        <name>beta-D-galactose</name>
        <dbReference type="ChEBI" id="CHEBI:27667"/>
    </ligand>
</feature>
<comment type="pathway">
    <text evidence="2 8">Carbohydrate metabolism; hexose metabolism.</text>
</comment>
<dbReference type="GO" id="GO:0030246">
    <property type="term" value="F:carbohydrate binding"/>
    <property type="evidence" value="ECO:0007669"/>
    <property type="project" value="InterPro"/>
</dbReference>
<dbReference type="InterPro" id="IPR011013">
    <property type="entry name" value="Gal_mutarotase_sf_dom"/>
</dbReference>
<dbReference type="Proteomes" id="UP001229244">
    <property type="component" value="Unassembled WGS sequence"/>
</dbReference>
<dbReference type="GO" id="GO:0006006">
    <property type="term" value="P:glucose metabolic process"/>
    <property type="evidence" value="ECO:0007669"/>
    <property type="project" value="TreeGrafter"/>
</dbReference>